<dbReference type="Proteomes" id="UP001391051">
    <property type="component" value="Unassembled WGS sequence"/>
</dbReference>
<feature type="transmembrane region" description="Helical" evidence="2">
    <location>
        <begin position="66"/>
        <end position="88"/>
    </location>
</feature>
<feature type="transmembrane region" description="Helical" evidence="2">
    <location>
        <begin position="100"/>
        <end position="121"/>
    </location>
</feature>
<evidence type="ECO:0000256" key="2">
    <source>
        <dbReference type="SAM" id="Phobius"/>
    </source>
</evidence>
<feature type="region of interest" description="Disordered" evidence="1">
    <location>
        <begin position="202"/>
        <end position="223"/>
    </location>
</feature>
<feature type="region of interest" description="Disordered" evidence="1">
    <location>
        <begin position="340"/>
        <end position="366"/>
    </location>
</feature>
<evidence type="ECO:0000313" key="3">
    <source>
        <dbReference type="EMBL" id="KAK7956199.1"/>
    </source>
</evidence>
<comment type="caution">
    <text evidence="3">The sequence shown here is derived from an EMBL/GenBank/DDBJ whole genome shotgun (WGS) entry which is preliminary data.</text>
</comment>
<gene>
    <name evidence="3" type="ORF">PG986_005421</name>
</gene>
<feature type="transmembrane region" description="Helical" evidence="2">
    <location>
        <begin position="127"/>
        <end position="150"/>
    </location>
</feature>
<feature type="region of interest" description="Disordered" evidence="1">
    <location>
        <begin position="1"/>
        <end position="27"/>
    </location>
</feature>
<dbReference type="RefSeq" id="XP_066701505.1">
    <property type="nucleotide sequence ID" value="XM_066841643.1"/>
</dbReference>
<accession>A0ABR1QHI8</accession>
<feature type="transmembrane region" description="Helical" evidence="2">
    <location>
        <begin position="162"/>
        <end position="187"/>
    </location>
</feature>
<protein>
    <submittedName>
        <fullName evidence="3">Uncharacterized protein</fullName>
    </submittedName>
</protein>
<proteinExistence type="predicted"/>
<sequence length="366" mass="40022">MSSLSPITVVKSDQSHWSTTSSDLGNPEETKFLAAKGKLKLPDKLAKVKETPPAPRPGSLGSNGDIIVAIFRAFQFLPVGIACAVHVAIPILMIKKLRPFDISVVAVSGLSLVWMVAAIFVRHVWAWWIVGADANVMVAWLVLYLVGRFANFDNQLGTTMSLASWASAASALVGAIVLGLHGIPYYMRKRYPHYYGLPSKRSANRDSVVSNPDDSFQPSGGRLPTESMIFSAPKLHRQLTGDQRLPSRTGSQIAGLKSPTTAKIPEEGVMPEAPFMREARGPLRMPEPPLDQRRPVKGRMTGVSVLSEIIGTYANLGNTDSAPPVPQKNPGRRFRDFAGRASHLRKPSKPDATMMRRETRRPHGFI</sequence>
<keyword evidence="4" id="KW-1185">Reference proteome</keyword>
<feature type="compositionally biased region" description="Polar residues" evidence="1">
    <location>
        <begin position="1"/>
        <end position="24"/>
    </location>
</feature>
<dbReference type="EMBL" id="JAQQWE010000004">
    <property type="protein sequence ID" value="KAK7956199.1"/>
    <property type="molecule type" value="Genomic_DNA"/>
</dbReference>
<feature type="compositionally biased region" description="Polar residues" evidence="1">
    <location>
        <begin position="205"/>
        <end position="218"/>
    </location>
</feature>
<evidence type="ECO:0000313" key="4">
    <source>
        <dbReference type="Proteomes" id="UP001391051"/>
    </source>
</evidence>
<keyword evidence="2" id="KW-0812">Transmembrane</keyword>
<name>A0ABR1QHI8_9PEZI</name>
<keyword evidence="2" id="KW-0472">Membrane</keyword>
<keyword evidence="2" id="KW-1133">Transmembrane helix</keyword>
<dbReference type="GeneID" id="92074705"/>
<organism evidence="3 4">
    <name type="scientific">Apiospora aurea</name>
    <dbReference type="NCBI Taxonomy" id="335848"/>
    <lineage>
        <taxon>Eukaryota</taxon>
        <taxon>Fungi</taxon>
        <taxon>Dikarya</taxon>
        <taxon>Ascomycota</taxon>
        <taxon>Pezizomycotina</taxon>
        <taxon>Sordariomycetes</taxon>
        <taxon>Xylariomycetidae</taxon>
        <taxon>Amphisphaeriales</taxon>
        <taxon>Apiosporaceae</taxon>
        <taxon>Apiospora</taxon>
    </lineage>
</organism>
<reference evidence="3 4" key="1">
    <citation type="submission" date="2023-01" db="EMBL/GenBank/DDBJ databases">
        <title>Analysis of 21 Apiospora genomes using comparative genomics revels a genus with tremendous synthesis potential of carbohydrate active enzymes and secondary metabolites.</title>
        <authorList>
            <person name="Sorensen T."/>
        </authorList>
    </citation>
    <scope>NUCLEOTIDE SEQUENCE [LARGE SCALE GENOMIC DNA]</scope>
    <source>
        <strain evidence="3 4">CBS 24483</strain>
    </source>
</reference>
<evidence type="ECO:0000256" key="1">
    <source>
        <dbReference type="SAM" id="MobiDB-lite"/>
    </source>
</evidence>